<dbReference type="Proteomes" id="UP000811844">
    <property type="component" value="Unassembled WGS sequence"/>
</dbReference>
<sequence length="221" mass="25382">MNPHHPTNPNLQIINNGQYQGFRVYHEPLIKQYLDATLRTMQHALNEHPRTVMIRFDLHLPVINFADSPTFYDSSVISKFFKSLDAKIKHDRAVKGREGKRVHPCSLRYVWVRECAGAATDHYHVAIFLNNDAYSHLGHYAYQGKNLSTRIVEAWASAIGIEEFSAQSLTHFPVNPMYYINKNASNFEAVIGDAFYRVSYFAKLETKHFGDGIRSFGCSQR</sequence>
<dbReference type="RefSeq" id="WP_153662887.1">
    <property type="nucleotide sequence ID" value="NZ_JAAIKR010000008.1"/>
</dbReference>
<reference evidence="2 3" key="1">
    <citation type="submission" date="2020-02" db="EMBL/GenBank/DDBJ databases">
        <title>Shewanella WXL01 sp. nov., a marine bacterium isolated from green algae in Luhuitou Fringing Reef (Northern South China Sea).</title>
        <authorList>
            <person name="Wang X."/>
        </authorList>
    </citation>
    <scope>NUCLEOTIDE SEQUENCE [LARGE SCALE GENOMIC DNA]</scope>
    <source>
        <strain evidence="2 3">MCCC 1A01895</strain>
    </source>
</reference>
<feature type="domain" description="YagK/YfjJ C-terminal" evidence="1">
    <location>
        <begin position="45"/>
        <end position="219"/>
    </location>
</feature>
<evidence type="ECO:0000259" key="1">
    <source>
        <dbReference type="Pfam" id="PF11726"/>
    </source>
</evidence>
<keyword evidence="3" id="KW-1185">Reference proteome</keyword>
<proteinExistence type="predicted"/>
<comment type="caution">
    <text evidence="2">The sequence shown here is derived from an EMBL/GenBank/DDBJ whole genome shotgun (WGS) entry which is preliminary data.</text>
</comment>
<accession>A0ABS5I3N1</accession>
<dbReference type="Pfam" id="PF11726">
    <property type="entry name" value="YagK_YfjJ_C"/>
    <property type="match status" value="1"/>
</dbReference>
<evidence type="ECO:0000313" key="3">
    <source>
        <dbReference type="Proteomes" id="UP000811844"/>
    </source>
</evidence>
<name>A0ABS5I3N1_9GAMM</name>
<organism evidence="2 3">
    <name type="scientific">Shewanella intestini</name>
    <dbReference type="NCBI Taxonomy" id="2017544"/>
    <lineage>
        <taxon>Bacteria</taxon>
        <taxon>Pseudomonadati</taxon>
        <taxon>Pseudomonadota</taxon>
        <taxon>Gammaproteobacteria</taxon>
        <taxon>Alteromonadales</taxon>
        <taxon>Shewanellaceae</taxon>
        <taxon>Shewanella</taxon>
    </lineage>
</organism>
<dbReference type="EMBL" id="JAAIKR010000008">
    <property type="protein sequence ID" value="MBR9728294.1"/>
    <property type="molecule type" value="Genomic_DNA"/>
</dbReference>
<gene>
    <name evidence="2" type="ORF">G3R48_09945</name>
</gene>
<protein>
    <submittedName>
        <fullName evidence="2">Inovirus Gp2 family protein</fullName>
    </submittedName>
</protein>
<dbReference type="InterPro" id="IPR057271">
    <property type="entry name" value="YagK_YfjJ_C"/>
</dbReference>
<evidence type="ECO:0000313" key="2">
    <source>
        <dbReference type="EMBL" id="MBR9728294.1"/>
    </source>
</evidence>